<evidence type="ECO:0000256" key="5">
    <source>
        <dbReference type="ARBA" id="ARBA00022989"/>
    </source>
</evidence>
<keyword evidence="3 8" id="KW-0813">Transport</keyword>
<evidence type="ECO:0000256" key="2">
    <source>
        <dbReference type="ARBA" id="ARBA00005887"/>
    </source>
</evidence>
<dbReference type="InterPro" id="IPR029020">
    <property type="entry name" value="Ammonium/urea_transptr"/>
</dbReference>
<evidence type="ECO:0000259" key="10">
    <source>
        <dbReference type="Pfam" id="PF00909"/>
    </source>
</evidence>
<keyword evidence="7 8" id="KW-0924">Ammonia transport</keyword>
<keyword evidence="12" id="KW-1185">Reference proteome</keyword>
<feature type="transmembrane region" description="Helical" evidence="8">
    <location>
        <begin position="311"/>
        <end position="330"/>
    </location>
</feature>
<dbReference type="Proteomes" id="UP000790833">
    <property type="component" value="Unassembled WGS sequence"/>
</dbReference>
<feature type="compositionally biased region" description="Polar residues" evidence="9">
    <location>
        <begin position="489"/>
        <end position="500"/>
    </location>
</feature>
<evidence type="ECO:0000256" key="8">
    <source>
        <dbReference type="RuleBase" id="RU362002"/>
    </source>
</evidence>
<evidence type="ECO:0000256" key="4">
    <source>
        <dbReference type="ARBA" id="ARBA00022692"/>
    </source>
</evidence>
<dbReference type="InterPro" id="IPR001905">
    <property type="entry name" value="Ammonium_transpt"/>
</dbReference>
<feature type="transmembrane region" description="Helical" evidence="8">
    <location>
        <begin position="183"/>
        <end position="205"/>
    </location>
</feature>
<name>A0A9P7V760_9ASCO</name>
<dbReference type="FunFam" id="1.10.3430.10:FF:000003">
    <property type="entry name" value="Ammonium transporter"/>
    <property type="match status" value="1"/>
</dbReference>
<evidence type="ECO:0000313" key="11">
    <source>
        <dbReference type="EMBL" id="KAG7192465.1"/>
    </source>
</evidence>
<dbReference type="PANTHER" id="PTHR43029">
    <property type="entry name" value="AMMONIUM TRANSPORTER MEP2"/>
    <property type="match status" value="1"/>
</dbReference>
<dbReference type="GO" id="GO:0019740">
    <property type="term" value="P:nitrogen utilization"/>
    <property type="evidence" value="ECO:0007669"/>
    <property type="project" value="UniProtKB-ARBA"/>
</dbReference>
<dbReference type="Pfam" id="PF00909">
    <property type="entry name" value="Ammonium_transp"/>
    <property type="match status" value="1"/>
</dbReference>
<evidence type="ECO:0000256" key="7">
    <source>
        <dbReference type="ARBA" id="ARBA00023177"/>
    </source>
</evidence>
<dbReference type="GO" id="GO:0005886">
    <property type="term" value="C:plasma membrane"/>
    <property type="evidence" value="ECO:0007669"/>
    <property type="project" value="UniProtKB-SubCell"/>
</dbReference>
<dbReference type="PANTHER" id="PTHR43029:SF10">
    <property type="entry name" value="AMMONIUM TRANSPORTER MEP2"/>
    <property type="match status" value="1"/>
</dbReference>
<feature type="transmembrane region" description="Helical" evidence="8">
    <location>
        <begin position="151"/>
        <end position="171"/>
    </location>
</feature>
<evidence type="ECO:0000256" key="9">
    <source>
        <dbReference type="SAM" id="MobiDB-lite"/>
    </source>
</evidence>
<accession>A0A9P7V760</accession>
<feature type="transmembrane region" description="Helical" evidence="8">
    <location>
        <begin position="226"/>
        <end position="243"/>
    </location>
</feature>
<feature type="transmembrane region" description="Helical" evidence="8">
    <location>
        <begin position="392"/>
        <end position="416"/>
    </location>
</feature>
<feature type="domain" description="Ammonium transporter AmtB-like" evidence="10">
    <location>
        <begin position="32"/>
        <end position="446"/>
    </location>
</feature>
<reference evidence="11" key="1">
    <citation type="submission" date="2021-03" db="EMBL/GenBank/DDBJ databases">
        <authorList>
            <person name="Palmer J.M."/>
        </authorList>
    </citation>
    <scope>NUCLEOTIDE SEQUENCE</scope>
    <source>
        <strain evidence="11">ARV_011</strain>
    </source>
</reference>
<proteinExistence type="inferred from homology"/>
<feature type="transmembrane region" description="Helical" evidence="8">
    <location>
        <begin position="342"/>
        <end position="362"/>
    </location>
</feature>
<comment type="subcellular location">
    <subcellularLocation>
        <location evidence="8">Cell membrane</location>
        <topology evidence="8">Multi-pass membrane protein</topology>
    </subcellularLocation>
    <subcellularLocation>
        <location evidence="1">Membrane</location>
        <topology evidence="1">Multi-pass membrane protein</topology>
    </subcellularLocation>
</comment>
<evidence type="ECO:0000256" key="3">
    <source>
        <dbReference type="ARBA" id="ARBA00022448"/>
    </source>
</evidence>
<sequence>MSSDQSGFTGTGTGGNIMKVDLNDQYDLANMAWIGVASALVWIMIPGVGLLYSGISRKKHALSLLWASIMAACLTTFQWFFWGYSLSFSQTSGNNFIGNLDKFALKQTFGAPSPVSSLPDILFCFYQGMFAAVTAILFVGAGCERARLGPMLVFLFIWLTVVYNFIAYWVWNGNGWLFNLGALDFAGGGPVHENSGFAALAYSLVLGKRKDPLVTTKVPKYKPHSVPYIVFGTIFLWFGWFGFNGGSTGNATIRSWYACVNTNIAAATGGLTWMFVDYFRTGGKWSTVGLCMGAIAGLVGITPAAGYVPVYTSVVFGVVPAIVCNYAVDLKEIIGIDDGMDVFALHGVGGFLGSFMTGLFAADYVAASDGSVASDPSLAIPGGWMNHHWKQLGYQLAGSCSIGLWSFTLTALLLFAMDKVPFLRLRLHEDEEMLGTDLAQIGEFAYYEDDVETNPYVLEPIRSSDARKAQLAAIKSNKENEKAADPSHSDNNTSENISSK</sequence>
<feature type="compositionally biased region" description="Basic and acidic residues" evidence="9">
    <location>
        <begin position="476"/>
        <end position="488"/>
    </location>
</feature>
<organism evidence="11 12">
    <name type="scientific">Scheffersomyces spartinae</name>
    <dbReference type="NCBI Taxonomy" id="45513"/>
    <lineage>
        <taxon>Eukaryota</taxon>
        <taxon>Fungi</taxon>
        <taxon>Dikarya</taxon>
        <taxon>Ascomycota</taxon>
        <taxon>Saccharomycotina</taxon>
        <taxon>Pichiomycetes</taxon>
        <taxon>Debaryomycetaceae</taxon>
        <taxon>Scheffersomyces</taxon>
    </lineage>
</organism>
<feature type="transmembrane region" description="Helical" evidence="8">
    <location>
        <begin position="31"/>
        <end position="52"/>
    </location>
</feature>
<dbReference type="SUPFAM" id="SSF111352">
    <property type="entry name" value="Ammonium transporter"/>
    <property type="match status" value="1"/>
</dbReference>
<dbReference type="InterPro" id="IPR024041">
    <property type="entry name" value="NH4_transpt_AmtB-like_dom"/>
</dbReference>
<dbReference type="Gene3D" id="1.10.3430.10">
    <property type="entry name" value="Ammonium transporter AmtB like domains"/>
    <property type="match status" value="1"/>
</dbReference>
<evidence type="ECO:0000256" key="6">
    <source>
        <dbReference type="ARBA" id="ARBA00023136"/>
    </source>
</evidence>
<dbReference type="InterPro" id="IPR018047">
    <property type="entry name" value="Ammonium_transpt_CS"/>
</dbReference>
<dbReference type="GO" id="GO:0008519">
    <property type="term" value="F:ammonium channel activity"/>
    <property type="evidence" value="ECO:0007669"/>
    <property type="project" value="InterPro"/>
</dbReference>
<feature type="transmembrane region" description="Helical" evidence="8">
    <location>
        <begin position="118"/>
        <end position="139"/>
    </location>
</feature>
<feature type="transmembrane region" description="Helical" evidence="8">
    <location>
        <begin position="64"/>
        <end position="82"/>
    </location>
</feature>
<feature type="region of interest" description="Disordered" evidence="9">
    <location>
        <begin position="469"/>
        <end position="500"/>
    </location>
</feature>
<keyword evidence="5 8" id="KW-1133">Transmembrane helix</keyword>
<evidence type="ECO:0000256" key="1">
    <source>
        <dbReference type="ARBA" id="ARBA00004141"/>
    </source>
</evidence>
<dbReference type="NCBIfam" id="TIGR00836">
    <property type="entry name" value="amt"/>
    <property type="match status" value="1"/>
</dbReference>
<dbReference type="PROSITE" id="PS01219">
    <property type="entry name" value="AMMONIUM_TRANSP"/>
    <property type="match status" value="1"/>
</dbReference>
<evidence type="ECO:0000313" key="12">
    <source>
        <dbReference type="Proteomes" id="UP000790833"/>
    </source>
</evidence>
<feature type="transmembrane region" description="Helical" evidence="8">
    <location>
        <begin position="288"/>
        <end position="305"/>
    </location>
</feature>
<comment type="caution">
    <text evidence="11">The sequence shown here is derived from an EMBL/GenBank/DDBJ whole genome shotgun (WGS) entry which is preliminary data.</text>
</comment>
<gene>
    <name evidence="11" type="primary">MEP2</name>
    <name evidence="11" type="ORF">KQ657_001866</name>
</gene>
<comment type="similarity">
    <text evidence="2 8">Belongs to the ammonia transporter channel (TC 1.A.11.2) family.</text>
</comment>
<dbReference type="GeneID" id="66115240"/>
<dbReference type="RefSeq" id="XP_043048015.1">
    <property type="nucleotide sequence ID" value="XM_043192647.1"/>
</dbReference>
<dbReference type="OrthoDB" id="534912at2759"/>
<keyword evidence="6 8" id="KW-0472">Membrane</keyword>
<feature type="transmembrane region" description="Helical" evidence="8">
    <location>
        <begin position="255"/>
        <end position="276"/>
    </location>
</feature>
<protein>
    <recommendedName>
        <fullName evidence="8">Ammonium transporter</fullName>
    </recommendedName>
</protein>
<dbReference type="AlphaFoldDB" id="A0A9P7V760"/>
<dbReference type="EMBL" id="JAHMUF010000018">
    <property type="protein sequence ID" value="KAG7192465.1"/>
    <property type="molecule type" value="Genomic_DNA"/>
</dbReference>
<keyword evidence="4 8" id="KW-0812">Transmembrane</keyword>